<dbReference type="RefSeq" id="XP_070888050.1">
    <property type="nucleotide sequence ID" value="XM_071032600.1"/>
</dbReference>
<dbReference type="InterPro" id="IPR035810">
    <property type="entry name" value="PEBP_euk"/>
</dbReference>
<dbReference type="Pfam" id="PF01161">
    <property type="entry name" value="PBP"/>
    <property type="match status" value="1"/>
</dbReference>
<dbReference type="GeneID" id="98147672"/>
<keyword evidence="3" id="KW-1185">Reference proteome</keyword>
<organism evidence="2 3">
    <name type="scientific">Aspergillus lucknowensis</name>
    <dbReference type="NCBI Taxonomy" id="176173"/>
    <lineage>
        <taxon>Eukaryota</taxon>
        <taxon>Fungi</taxon>
        <taxon>Dikarya</taxon>
        <taxon>Ascomycota</taxon>
        <taxon>Pezizomycotina</taxon>
        <taxon>Eurotiomycetes</taxon>
        <taxon>Eurotiomycetidae</taxon>
        <taxon>Eurotiales</taxon>
        <taxon>Aspergillaceae</taxon>
        <taxon>Aspergillus</taxon>
        <taxon>Aspergillus subgen. Nidulantes</taxon>
    </lineage>
</organism>
<evidence type="ECO:0000256" key="1">
    <source>
        <dbReference type="SAM" id="MobiDB-lite"/>
    </source>
</evidence>
<reference evidence="2 3" key="1">
    <citation type="submission" date="2024-07" db="EMBL/GenBank/DDBJ databases">
        <title>Section-level genome sequencing and comparative genomics of Aspergillus sections Usti and Cavernicolus.</title>
        <authorList>
            <consortium name="Lawrence Berkeley National Laboratory"/>
            <person name="Nybo J.L."/>
            <person name="Vesth T.C."/>
            <person name="Theobald S."/>
            <person name="Frisvad J.C."/>
            <person name="Larsen T.O."/>
            <person name="Kjaerboelling I."/>
            <person name="Rothschild-Mancinelli K."/>
            <person name="Lyhne E.K."/>
            <person name="Kogle M.E."/>
            <person name="Barry K."/>
            <person name="Clum A."/>
            <person name="Na H."/>
            <person name="Ledsgaard L."/>
            <person name="Lin J."/>
            <person name="Lipzen A."/>
            <person name="Kuo A."/>
            <person name="Riley R."/>
            <person name="Mondo S."/>
            <person name="Labutti K."/>
            <person name="Haridas S."/>
            <person name="Pangalinan J."/>
            <person name="Salamov A.A."/>
            <person name="Simmons B.A."/>
            <person name="Magnuson J.K."/>
            <person name="Chen J."/>
            <person name="Drula E."/>
            <person name="Henrissat B."/>
            <person name="Wiebenga A."/>
            <person name="Lubbers R.J."/>
            <person name="Gomes A.C."/>
            <person name="Macurrencykelacurrency M.R."/>
            <person name="Stajich J."/>
            <person name="Grigoriev I.V."/>
            <person name="Mortensen U.H."/>
            <person name="De Vries R.P."/>
            <person name="Baker S.E."/>
            <person name="Andersen M.R."/>
        </authorList>
    </citation>
    <scope>NUCLEOTIDE SEQUENCE [LARGE SCALE GENOMIC DNA]</scope>
    <source>
        <strain evidence="2 3">CBS 449.75</strain>
    </source>
</reference>
<dbReference type="CDD" id="cd00866">
    <property type="entry name" value="PEBP_euk"/>
    <property type="match status" value="1"/>
</dbReference>
<dbReference type="SUPFAM" id="SSF49777">
    <property type="entry name" value="PEBP-like"/>
    <property type="match status" value="1"/>
</dbReference>
<evidence type="ECO:0000313" key="2">
    <source>
        <dbReference type="EMBL" id="KAL2869071.1"/>
    </source>
</evidence>
<name>A0ABR4LX07_9EURO</name>
<feature type="region of interest" description="Disordered" evidence="1">
    <location>
        <begin position="33"/>
        <end position="68"/>
    </location>
</feature>
<dbReference type="EMBL" id="JBFXLQ010000011">
    <property type="protein sequence ID" value="KAL2869071.1"/>
    <property type="molecule type" value="Genomic_DNA"/>
</dbReference>
<dbReference type="PANTHER" id="PTHR11362:SF78">
    <property type="entry name" value="PROTEASE INHIBITOR"/>
    <property type="match status" value="1"/>
</dbReference>
<protein>
    <submittedName>
        <fullName evidence="2">Phosphatidylethanolamine-binding protein</fullName>
    </submittedName>
</protein>
<comment type="caution">
    <text evidence="2">The sequence shown here is derived from an EMBL/GenBank/DDBJ whole genome shotgun (WGS) entry which is preliminary data.</text>
</comment>
<sequence length="187" mass="20079">MPDVSHHAAILQGLEKGTYQTLGVTIGSHTITPGQKIPKAGRIPEYFTPHTPNQSPDTQPTPSLSAPPGLAEGTYAVISLDLDAPFSSWNVLSPIAHWVQTGFRIDQQSASLKSDDPPLCPWLPAGPPPGAAPHRYVFFLYAQKPGEALPLSTEPLGRMQRMRFDLDAMAGRLGLGGIVAVNYFVSN</sequence>
<dbReference type="PANTHER" id="PTHR11362">
    <property type="entry name" value="PHOSPHATIDYLETHANOLAMINE-BINDING PROTEIN"/>
    <property type="match status" value="1"/>
</dbReference>
<feature type="compositionally biased region" description="Polar residues" evidence="1">
    <location>
        <begin position="50"/>
        <end position="64"/>
    </location>
</feature>
<dbReference type="Proteomes" id="UP001610432">
    <property type="component" value="Unassembled WGS sequence"/>
</dbReference>
<proteinExistence type="predicted"/>
<dbReference type="InterPro" id="IPR036610">
    <property type="entry name" value="PEBP-like_sf"/>
</dbReference>
<dbReference type="Gene3D" id="3.90.280.10">
    <property type="entry name" value="PEBP-like"/>
    <property type="match status" value="1"/>
</dbReference>
<gene>
    <name evidence="2" type="ORF">BJX67DRAFT_379549</name>
</gene>
<dbReference type="InterPro" id="IPR008914">
    <property type="entry name" value="PEBP"/>
</dbReference>
<evidence type="ECO:0000313" key="3">
    <source>
        <dbReference type="Proteomes" id="UP001610432"/>
    </source>
</evidence>
<accession>A0ABR4LX07</accession>